<dbReference type="EMBL" id="SRMQ01000002">
    <property type="protein sequence ID" value="TGJ77311.1"/>
    <property type="molecule type" value="Genomic_DNA"/>
</dbReference>
<dbReference type="EC" id="3.1.4.52" evidence="4"/>
<dbReference type="PROSITE" id="PS51832">
    <property type="entry name" value="HD_GYP"/>
    <property type="match status" value="1"/>
</dbReference>
<evidence type="ECO:0000259" key="3">
    <source>
        <dbReference type="PROSITE" id="PS51832"/>
    </source>
</evidence>
<dbReference type="SUPFAM" id="SSF109604">
    <property type="entry name" value="HD-domain/PDEase-like"/>
    <property type="match status" value="1"/>
</dbReference>
<evidence type="ECO:0000256" key="1">
    <source>
        <dbReference type="SAM" id="Phobius"/>
    </source>
</evidence>
<dbReference type="RefSeq" id="WP_135657708.1">
    <property type="nucleotide sequence ID" value="NZ_SRMQ01000002.1"/>
</dbReference>
<evidence type="ECO:0000313" key="4">
    <source>
        <dbReference type="EMBL" id="TGJ77311.1"/>
    </source>
</evidence>
<dbReference type="InterPro" id="IPR037522">
    <property type="entry name" value="HD_GYP_dom"/>
</dbReference>
<gene>
    <name evidence="4" type="primary">rpfG_2</name>
    <name evidence="4" type="ORF">CAGA_06800</name>
</gene>
<feature type="transmembrane region" description="Helical" evidence="1">
    <location>
        <begin position="191"/>
        <end position="208"/>
    </location>
</feature>
<keyword evidence="1" id="KW-0812">Transmembrane</keyword>
<dbReference type="InterPro" id="IPR006674">
    <property type="entry name" value="HD_domain"/>
</dbReference>
<dbReference type="Gene3D" id="1.10.3210.10">
    <property type="entry name" value="Hypothetical protein af1432"/>
    <property type="match status" value="1"/>
</dbReference>
<feature type="transmembrane region" description="Helical" evidence="1">
    <location>
        <begin position="43"/>
        <end position="61"/>
    </location>
</feature>
<dbReference type="AlphaFoldDB" id="A0A4Z0YDI8"/>
<dbReference type="InterPro" id="IPR003607">
    <property type="entry name" value="HD/PDEase_dom"/>
</dbReference>
<sequence length="436" mass="49151">MSRTSKIYACFISVIGITLGSYCVYQYFHTVFSYSDPKAELRQFGVLLLLYLICRCLPIYIRKDYAIDMSFICNLASILCKGPFASAAMVIIATPFVIVPTNSKDRAYDHFFNKPPIKTAFNAGNFTIAVFLAAVAYQKCGGDIKNISQPQNFIPAIVSIVTFFLLNCAILMFLFHLDKQVPFFSALFKNLYQFFPNILASAPIAYFLAKSMEIKNGEFLVILITLPLLLARYSFVLYLDVKQNFYNMLKTLTAALEAKDKYTEGHSHRVEDYAEMISRKLHCSLSEQDNIKVAALLHDVGKIGIDDEILNKPGPLTPEERKVIMTHPLISEAILENVKLNKKVRSAIRHHHERYDGGGYPDGTKRDEIGMEAYIIGVADAFDAMTSDRAYCASMPIERVARILQEESGKQFHPKAVSAFLEVLRERGYLQTGGQE</sequence>
<dbReference type="CDD" id="cd00077">
    <property type="entry name" value="HDc"/>
    <property type="match status" value="1"/>
</dbReference>
<keyword evidence="1" id="KW-1133">Transmembrane helix</keyword>
<feature type="transmembrane region" description="Helical" evidence="1">
    <location>
        <begin position="7"/>
        <end position="28"/>
    </location>
</feature>
<dbReference type="PANTHER" id="PTHR43155">
    <property type="entry name" value="CYCLIC DI-GMP PHOSPHODIESTERASE PA4108-RELATED"/>
    <property type="match status" value="1"/>
</dbReference>
<feature type="domain" description="HD-GYP" evidence="3">
    <location>
        <begin position="241"/>
        <end position="436"/>
    </location>
</feature>
<reference evidence="4 5" key="1">
    <citation type="submission" date="2019-04" db="EMBL/GenBank/DDBJ databases">
        <authorList>
            <person name="Poehlein A."/>
            <person name="Bengelsdorf F.R."/>
            <person name="Duerre P."/>
            <person name="Daniel R."/>
        </authorList>
    </citation>
    <scope>NUCLEOTIDE SEQUENCE [LARGE SCALE GENOMIC DNA]</scope>
    <source>
        <strain evidence="4 5">BS-1</strain>
    </source>
</reference>
<accession>A0A4Z0YDI8</accession>
<feature type="domain" description="HD" evidence="2">
    <location>
        <begin position="263"/>
        <end position="385"/>
    </location>
</feature>
<dbReference type="PROSITE" id="PS51831">
    <property type="entry name" value="HD"/>
    <property type="match status" value="1"/>
</dbReference>
<keyword evidence="1" id="KW-0472">Membrane</keyword>
<name>A0A4Z0YDI8_9FIRM</name>
<evidence type="ECO:0000313" key="5">
    <source>
        <dbReference type="Proteomes" id="UP000297714"/>
    </source>
</evidence>
<comment type="caution">
    <text evidence="4">The sequence shown here is derived from an EMBL/GenBank/DDBJ whole genome shotgun (WGS) entry which is preliminary data.</text>
</comment>
<keyword evidence="5" id="KW-1185">Reference proteome</keyword>
<protein>
    <submittedName>
        <fullName evidence="4">Cyclic di-GMP phosphodiesterase response regulator RpfG</fullName>
        <ecNumber evidence="4">3.1.4.52</ecNumber>
    </submittedName>
</protein>
<dbReference type="Pfam" id="PF13487">
    <property type="entry name" value="HD_5"/>
    <property type="match status" value="1"/>
</dbReference>
<dbReference type="GO" id="GO:0071111">
    <property type="term" value="F:cyclic-guanylate-specific phosphodiesterase activity"/>
    <property type="evidence" value="ECO:0007669"/>
    <property type="project" value="UniProtKB-EC"/>
</dbReference>
<dbReference type="OrthoDB" id="9804747at2"/>
<dbReference type="Proteomes" id="UP000297714">
    <property type="component" value="Unassembled WGS sequence"/>
</dbReference>
<feature type="transmembrane region" description="Helical" evidence="1">
    <location>
        <begin position="153"/>
        <end position="175"/>
    </location>
</feature>
<dbReference type="PANTHER" id="PTHR43155:SF2">
    <property type="entry name" value="CYCLIC DI-GMP PHOSPHODIESTERASE PA4108"/>
    <property type="match status" value="1"/>
</dbReference>
<feature type="transmembrane region" description="Helical" evidence="1">
    <location>
        <begin position="73"/>
        <end position="99"/>
    </location>
</feature>
<dbReference type="SMART" id="SM00471">
    <property type="entry name" value="HDc"/>
    <property type="match status" value="1"/>
</dbReference>
<proteinExistence type="predicted"/>
<feature type="transmembrane region" description="Helical" evidence="1">
    <location>
        <begin position="119"/>
        <end position="137"/>
    </location>
</feature>
<organism evidence="4 5">
    <name type="scientific">Caproiciproducens galactitolivorans</name>
    <dbReference type="NCBI Taxonomy" id="642589"/>
    <lineage>
        <taxon>Bacteria</taxon>
        <taxon>Bacillati</taxon>
        <taxon>Bacillota</taxon>
        <taxon>Clostridia</taxon>
        <taxon>Eubacteriales</taxon>
        <taxon>Acutalibacteraceae</taxon>
        <taxon>Caproiciproducens</taxon>
    </lineage>
</organism>
<dbReference type="NCBIfam" id="TIGR00277">
    <property type="entry name" value="HDIG"/>
    <property type="match status" value="1"/>
</dbReference>
<evidence type="ECO:0000259" key="2">
    <source>
        <dbReference type="PROSITE" id="PS51831"/>
    </source>
</evidence>
<dbReference type="InterPro" id="IPR006675">
    <property type="entry name" value="HDIG_dom"/>
</dbReference>
<keyword evidence="4" id="KW-0378">Hydrolase</keyword>
<feature type="transmembrane region" description="Helical" evidence="1">
    <location>
        <begin position="220"/>
        <end position="239"/>
    </location>
</feature>